<dbReference type="GO" id="GO:0006281">
    <property type="term" value="P:DNA repair"/>
    <property type="evidence" value="ECO:0007669"/>
    <property type="project" value="InterPro"/>
</dbReference>
<dbReference type="Pfam" id="PF01261">
    <property type="entry name" value="AP_endonuc_2"/>
    <property type="match status" value="1"/>
</dbReference>
<dbReference type="Gene3D" id="3.20.20.150">
    <property type="entry name" value="Divalent-metal-dependent TIM barrel enzymes"/>
    <property type="match status" value="1"/>
</dbReference>
<feature type="compositionally biased region" description="Acidic residues" evidence="1">
    <location>
        <begin position="370"/>
        <end position="384"/>
    </location>
</feature>
<sequence>MIRFGPAGIPLSCKGRTLRDGIEDVHSLGLTAMEVQMLRINAMERFPDDDEIGLSPLEIETDLVVEIIRTKGKKEISITDPSEPIKESDVLISLASGLAQTYSEFNEIGAMGKEMDVQLSMHTPYYMDLGTNDELTAKCLNALRWAGMMTDQMDGKIVVTHMGLYGDNPKKQTKKNIIDNLSEIMAWWDDNGIRPKLGLEMSGRQEVFGSTSEIFEVCDNVPGTIPVINFAHVHARNPTLHEPEDFGILIDEVRKYASNDIYAHFAGVEHEGGNEKRITPIKRGDLKFEPLAEYLADESANVTIISSSPLLEHDAMYMKLIYERMLTRKVSKESRIKKGGKEQSFDDVGYDISIDGVSPSSDESASFPDDSLDDLDTESDSFDDLELKKSSPKRKR</sequence>
<evidence type="ECO:0000256" key="1">
    <source>
        <dbReference type="SAM" id="MobiDB-lite"/>
    </source>
</evidence>
<dbReference type="InterPro" id="IPR036237">
    <property type="entry name" value="Xyl_isomerase-like_sf"/>
</dbReference>
<dbReference type="InterPro" id="IPR013022">
    <property type="entry name" value="Xyl_isomerase-like_TIM-brl"/>
</dbReference>
<keyword evidence="3" id="KW-0255">Endonuclease</keyword>
<gene>
    <name evidence="3" type="ORF">A3207_06840</name>
</gene>
<dbReference type="GO" id="GO:0008270">
    <property type="term" value="F:zinc ion binding"/>
    <property type="evidence" value="ECO:0007669"/>
    <property type="project" value="InterPro"/>
</dbReference>
<accession>A0A8J8PGW6</accession>
<keyword evidence="3" id="KW-0378">Hydrolase</keyword>
<dbReference type="Proteomes" id="UP000752814">
    <property type="component" value="Unassembled WGS sequence"/>
</dbReference>
<comment type="caution">
    <text evidence="3">The sequence shown here is derived from an EMBL/GenBank/DDBJ whole genome shotgun (WGS) entry which is preliminary data.</text>
</comment>
<dbReference type="GO" id="GO:0004519">
    <property type="term" value="F:endonuclease activity"/>
    <property type="evidence" value="ECO:0007669"/>
    <property type="project" value="UniProtKB-KW"/>
</dbReference>
<dbReference type="RefSeq" id="WP_400195485.1">
    <property type="nucleotide sequence ID" value="NZ_CAYAYE010000026.1"/>
</dbReference>
<dbReference type="SMART" id="SM00518">
    <property type="entry name" value="AP2Ec"/>
    <property type="match status" value="1"/>
</dbReference>
<dbReference type="InterPro" id="IPR001719">
    <property type="entry name" value="AP_endonuc_2"/>
</dbReference>
<protein>
    <submittedName>
        <fullName evidence="3">AP endonuclease</fullName>
    </submittedName>
</protein>
<evidence type="ECO:0000313" key="4">
    <source>
        <dbReference type="Proteomes" id="UP000752814"/>
    </source>
</evidence>
<feature type="region of interest" description="Disordered" evidence="1">
    <location>
        <begin position="336"/>
        <end position="396"/>
    </location>
</feature>
<dbReference type="EMBL" id="LVVT01000007">
    <property type="protein sequence ID" value="TQS84028.1"/>
    <property type="molecule type" value="Genomic_DNA"/>
</dbReference>
<evidence type="ECO:0000259" key="2">
    <source>
        <dbReference type="Pfam" id="PF01261"/>
    </source>
</evidence>
<dbReference type="SUPFAM" id="SSF51658">
    <property type="entry name" value="Xylose isomerase-like"/>
    <property type="match status" value="1"/>
</dbReference>
<dbReference type="AlphaFoldDB" id="A0A8J8PGW6"/>
<organism evidence="3 4">
    <name type="scientific">Candidatus Methanomassiliicoccus intestinalis</name>
    <dbReference type="NCBI Taxonomy" id="1406512"/>
    <lineage>
        <taxon>Archaea</taxon>
        <taxon>Methanobacteriati</taxon>
        <taxon>Thermoplasmatota</taxon>
        <taxon>Thermoplasmata</taxon>
        <taxon>Methanomassiliicoccales</taxon>
        <taxon>Methanomassiliicoccaceae</taxon>
        <taxon>Methanomassiliicoccus</taxon>
    </lineage>
</organism>
<dbReference type="GO" id="GO:0003677">
    <property type="term" value="F:DNA binding"/>
    <property type="evidence" value="ECO:0007669"/>
    <property type="project" value="InterPro"/>
</dbReference>
<reference evidence="3" key="1">
    <citation type="submission" date="2016-03" db="EMBL/GenBank/DDBJ databases">
        <authorList>
            <person name="Borrel G."/>
            <person name="Mccann A."/>
            <person name="O'Toole P.W."/>
        </authorList>
    </citation>
    <scope>NUCLEOTIDE SEQUENCE</scope>
    <source>
        <strain evidence="3">183</strain>
    </source>
</reference>
<keyword evidence="3" id="KW-0540">Nuclease</keyword>
<evidence type="ECO:0000313" key="3">
    <source>
        <dbReference type="EMBL" id="TQS84028.1"/>
    </source>
</evidence>
<name>A0A8J8PGW6_9ARCH</name>
<proteinExistence type="predicted"/>
<feature type="domain" description="Xylose isomerase-like TIM barrel" evidence="2">
    <location>
        <begin position="105"/>
        <end position="298"/>
    </location>
</feature>